<reference evidence="1 2" key="1">
    <citation type="journal article" date="2021" name="Hortic Res">
        <title>Chromosome-scale assembly of the Dendrobium chrysotoxum genome enhances the understanding of orchid evolution.</title>
        <authorList>
            <person name="Zhang Y."/>
            <person name="Zhang G.Q."/>
            <person name="Zhang D."/>
            <person name="Liu X.D."/>
            <person name="Xu X.Y."/>
            <person name="Sun W.H."/>
            <person name="Yu X."/>
            <person name="Zhu X."/>
            <person name="Wang Z.W."/>
            <person name="Zhao X."/>
            <person name="Zhong W.Y."/>
            <person name="Chen H."/>
            <person name="Yin W.L."/>
            <person name="Huang T."/>
            <person name="Niu S.C."/>
            <person name="Liu Z.J."/>
        </authorList>
    </citation>
    <scope>NUCLEOTIDE SEQUENCE [LARGE SCALE GENOMIC DNA]</scope>
    <source>
        <strain evidence="1">Lindl</strain>
    </source>
</reference>
<organism evidence="1 2">
    <name type="scientific">Dendrobium chrysotoxum</name>
    <name type="common">Orchid</name>
    <dbReference type="NCBI Taxonomy" id="161865"/>
    <lineage>
        <taxon>Eukaryota</taxon>
        <taxon>Viridiplantae</taxon>
        <taxon>Streptophyta</taxon>
        <taxon>Embryophyta</taxon>
        <taxon>Tracheophyta</taxon>
        <taxon>Spermatophyta</taxon>
        <taxon>Magnoliopsida</taxon>
        <taxon>Liliopsida</taxon>
        <taxon>Asparagales</taxon>
        <taxon>Orchidaceae</taxon>
        <taxon>Epidendroideae</taxon>
        <taxon>Malaxideae</taxon>
        <taxon>Dendrobiinae</taxon>
        <taxon>Dendrobium</taxon>
    </lineage>
</organism>
<dbReference type="AlphaFoldDB" id="A0AAV7H4X7"/>
<accession>A0AAV7H4X7</accession>
<evidence type="ECO:0000313" key="2">
    <source>
        <dbReference type="Proteomes" id="UP000775213"/>
    </source>
</evidence>
<evidence type="ECO:0000313" key="1">
    <source>
        <dbReference type="EMBL" id="KAH0463255.1"/>
    </source>
</evidence>
<keyword evidence="2" id="KW-1185">Reference proteome</keyword>
<dbReference type="Proteomes" id="UP000775213">
    <property type="component" value="Unassembled WGS sequence"/>
</dbReference>
<sequence>MSSLEYSFEGADLIGEEQDRIFEVAGEWKNEKEWLHQFSLEAIVRPKLKKLEYIERALNEDYDWRNPPQNSGRKSMGNLLK</sequence>
<comment type="caution">
    <text evidence="1">The sequence shown here is derived from an EMBL/GenBank/DDBJ whole genome shotgun (WGS) entry which is preliminary data.</text>
</comment>
<gene>
    <name evidence="1" type="ORF">IEQ34_007837</name>
</gene>
<protein>
    <submittedName>
        <fullName evidence="1">Uncharacterized protein</fullName>
    </submittedName>
</protein>
<proteinExistence type="predicted"/>
<name>A0AAV7H4X7_DENCH</name>
<dbReference type="EMBL" id="JAGFBR010000008">
    <property type="protein sequence ID" value="KAH0463255.1"/>
    <property type="molecule type" value="Genomic_DNA"/>
</dbReference>